<evidence type="ECO:0000256" key="1">
    <source>
        <dbReference type="SAM" id="MobiDB-lite"/>
    </source>
</evidence>
<feature type="compositionally biased region" description="Polar residues" evidence="1">
    <location>
        <begin position="136"/>
        <end position="157"/>
    </location>
</feature>
<dbReference type="Proteomes" id="UP001249851">
    <property type="component" value="Unassembled WGS sequence"/>
</dbReference>
<proteinExistence type="predicted"/>
<feature type="region of interest" description="Disordered" evidence="1">
    <location>
        <begin position="135"/>
        <end position="157"/>
    </location>
</feature>
<keyword evidence="3" id="KW-1185">Reference proteome</keyword>
<evidence type="ECO:0000313" key="2">
    <source>
        <dbReference type="EMBL" id="KAK2564006.1"/>
    </source>
</evidence>
<name>A0AAD9QN48_ACRCE</name>
<dbReference type="EMBL" id="JARQWQ010000023">
    <property type="protein sequence ID" value="KAK2564006.1"/>
    <property type="molecule type" value="Genomic_DNA"/>
</dbReference>
<sequence length="382" mass="42422">MDCSFKKTIGSECGSYYSDSTLLPLNSCYVDIMSHLVVLGISGKRGLSGTGQVSERDLILNRVGLFGESKEFISALKICPKHRKELSTDWPGKKRYKCGYPTHKGIAKQINNPRCINLNFSQEIFKQHGAVLPARTGSSEQVSSGDTDEASTVSSQASCHSIPENEISIWSDKVQVQEEKRKVLNDTVQTLTDGETSPILYTLNTTWDDISSTQQKYYQRKAKETTMAVLSVISPGQEEKLWHAVRKEATIGSAQESSTRRKKFDPSSPIIDSLVKAYEQATSCQTKRQILSIFANDFTRPELTNLIPSLTKWKIDQARQHACDIGKGQTLVSEPVHRRRISTSQVQHFADFISHPEMAPDVAFGTKTLKLDSGDSTIPAVT</sequence>
<dbReference type="AlphaFoldDB" id="A0AAD9QN48"/>
<gene>
    <name evidence="2" type="ORF">P5673_012215</name>
</gene>
<reference evidence="2" key="1">
    <citation type="journal article" date="2023" name="G3 (Bethesda)">
        <title>Whole genome assembly and annotation of the endangered Caribbean coral Acropora cervicornis.</title>
        <authorList>
            <person name="Selwyn J.D."/>
            <person name="Vollmer S.V."/>
        </authorList>
    </citation>
    <scope>NUCLEOTIDE SEQUENCE</scope>
    <source>
        <strain evidence="2">K2</strain>
    </source>
</reference>
<organism evidence="2 3">
    <name type="scientific">Acropora cervicornis</name>
    <name type="common">Staghorn coral</name>
    <dbReference type="NCBI Taxonomy" id="6130"/>
    <lineage>
        <taxon>Eukaryota</taxon>
        <taxon>Metazoa</taxon>
        <taxon>Cnidaria</taxon>
        <taxon>Anthozoa</taxon>
        <taxon>Hexacorallia</taxon>
        <taxon>Scleractinia</taxon>
        <taxon>Astrocoeniina</taxon>
        <taxon>Acroporidae</taxon>
        <taxon>Acropora</taxon>
    </lineage>
</organism>
<reference evidence="2" key="2">
    <citation type="journal article" date="2023" name="Science">
        <title>Genomic signatures of disease resistance in endangered staghorn corals.</title>
        <authorList>
            <person name="Vollmer S.V."/>
            <person name="Selwyn J.D."/>
            <person name="Despard B.A."/>
            <person name="Roesel C.L."/>
        </authorList>
    </citation>
    <scope>NUCLEOTIDE SEQUENCE</scope>
    <source>
        <strain evidence="2">K2</strain>
    </source>
</reference>
<accession>A0AAD9QN48</accession>
<protein>
    <submittedName>
        <fullName evidence="2">Uncharacterized protein</fullName>
    </submittedName>
</protein>
<evidence type="ECO:0000313" key="3">
    <source>
        <dbReference type="Proteomes" id="UP001249851"/>
    </source>
</evidence>
<comment type="caution">
    <text evidence="2">The sequence shown here is derived from an EMBL/GenBank/DDBJ whole genome shotgun (WGS) entry which is preliminary data.</text>
</comment>